<dbReference type="InterPro" id="IPR013785">
    <property type="entry name" value="Aldolase_TIM"/>
</dbReference>
<evidence type="ECO:0000256" key="5">
    <source>
        <dbReference type="ARBA" id="ARBA00022605"/>
    </source>
</evidence>
<dbReference type="Proteomes" id="UP001596435">
    <property type="component" value="Unassembled WGS sequence"/>
</dbReference>
<evidence type="ECO:0000256" key="6">
    <source>
        <dbReference type="ARBA" id="ARBA00022822"/>
    </source>
</evidence>
<keyword evidence="8 9" id="KW-0413">Isomerase</keyword>
<dbReference type="EMBL" id="JBHTAJ010000057">
    <property type="protein sequence ID" value="MFC7182971.1"/>
    <property type="molecule type" value="Genomic_DNA"/>
</dbReference>
<dbReference type="EC" id="5.3.1.24" evidence="3 9"/>
<comment type="similarity">
    <text evidence="9">Belongs to the TrpF family.</text>
</comment>
<comment type="caution">
    <text evidence="11">The sequence shown here is derived from an EMBL/GenBank/DDBJ whole genome shotgun (WGS) entry which is preliminary data.</text>
</comment>
<organism evidence="11 12">
    <name type="scientific">Kitasatospora paranensis</name>
    <dbReference type="NCBI Taxonomy" id="258053"/>
    <lineage>
        <taxon>Bacteria</taxon>
        <taxon>Bacillati</taxon>
        <taxon>Actinomycetota</taxon>
        <taxon>Actinomycetes</taxon>
        <taxon>Kitasatosporales</taxon>
        <taxon>Streptomycetaceae</taxon>
        <taxon>Kitasatospora</taxon>
    </lineage>
</organism>
<evidence type="ECO:0000256" key="4">
    <source>
        <dbReference type="ARBA" id="ARBA00022272"/>
    </source>
</evidence>
<dbReference type="RefSeq" id="WP_380232135.1">
    <property type="nucleotide sequence ID" value="NZ_JBHSVH010000002.1"/>
</dbReference>
<proteinExistence type="inferred from homology"/>
<keyword evidence="5 9" id="KW-0028">Amino-acid biosynthesis</keyword>
<comment type="pathway">
    <text evidence="2 9">Amino-acid biosynthesis; L-tryptophan biosynthesis; L-tryptophan from chorismate: step 3/5.</text>
</comment>
<dbReference type="InterPro" id="IPR044643">
    <property type="entry name" value="TrpF_fam"/>
</dbReference>
<dbReference type="Pfam" id="PF00697">
    <property type="entry name" value="PRAI"/>
    <property type="match status" value="1"/>
</dbReference>
<keyword evidence="12" id="KW-1185">Reference proteome</keyword>
<evidence type="ECO:0000256" key="1">
    <source>
        <dbReference type="ARBA" id="ARBA00001164"/>
    </source>
</evidence>
<keyword evidence="6 9" id="KW-0822">Tryptophan biosynthesis</keyword>
<name>A0ABW2G0G0_9ACTN</name>
<evidence type="ECO:0000256" key="9">
    <source>
        <dbReference type="HAMAP-Rule" id="MF_00135"/>
    </source>
</evidence>
<dbReference type="PANTHER" id="PTHR42894:SF1">
    <property type="entry name" value="N-(5'-PHOSPHORIBOSYL)ANTHRANILATE ISOMERASE"/>
    <property type="match status" value="1"/>
</dbReference>
<feature type="domain" description="N-(5'phosphoribosyl) anthranilate isomerase (PRAI)" evidence="10">
    <location>
        <begin position="3"/>
        <end position="194"/>
    </location>
</feature>
<dbReference type="InterPro" id="IPR011060">
    <property type="entry name" value="RibuloseP-bd_barrel"/>
</dbReference>
<evidence type="ECO:0000313" key="11">
    <source>
        <dbReference type="EMBL" id="MFC7182971.1"/>
    </source>
</evidence>
<evidence type="ECO:0000256" key="2">
    <source>
        <dbReference type="ARBA" id="ARBA00004664"/>
    </source>
</evidence>
<comment type="catalytic activity">
    <reaction evidence="1 9">
        <text>N-(5-phospho-beta-D-ribosyl)anthranilate = 1-(2-carboxyphenylamino)-1-deoxy-D-ribulose 5-phosphate</text>
        <dbReference type="Rhea" id="RHEA:21540"/>
        <dbReference type="ChEBI" id="CHEBI:18277"/>
        <dbReference type="ChEBI" id="CHEBI:58613"/>
        <dbReference type="EC" id="5.3.1.24"/>
    </reaction>
</comment>
<dbReference type="GO" id="GO:0016853">
    <property type="term" value="F:isomerase activity"/>
    <property type="evidence" value="ECO:0007669"/>
    <property type="project" value="UniProtKB-KW"/>
</dbReference>
<evidence type="ECO:0000256" key="3">
    <source>
        <dbReference type="ARBA" id="ARBA00012572"/>
    </source>
</evidence>
<evidence type="ECO:0000313" key="12">
    <source>
        <dbReference type="Proteomes" id="UP001596435"/>
    </source>
</evidence>
<gene>
    <name evidence="9" type="primary">trpF</name>
    <name evidence="11" type="ORF">ACFQMG_25800</name>
</gene>
<evidence type="ECO:0000259" key="10">
    <source>
        <dbReference type="Pfam" id="PF00697"/>
    </source>
</evidence>
<dbReference type="InterPro" id="IPR001240">
    <property type="entry name" value="PRAI_dom"/>
</dbReference>
<dbReference type="PANTHER" id="PTHR42894">
    <property type="entry name" value="N-(5'-PHOSPHORIBOSYL)ANTHRANILATE ISOMERASE"/>
    <property type="match status" value="1"/>
</dbReference>
<accession>A0ABW2G0G0</accession>
<dbReference type="SUPFAM" id="SSF51366">
    <property type="entry name" value="Ribulose-phoshate binding barrel"/>
    <property type="match status" value="1"/>
</dbReference>
<evidence type="ECO:0000256" key="8">
    <source>
        <dbReference type="ARBA" id="ARBA00023235"/>
    </source>
</evidence>
<dbReference type="Gene3D" id="3.20.20.70">
    <property type="entry name" value="Aldolase class I"/>
    <property type="match status" value="1"/>
</dbReference>
<dbReference type="HAMAP" id="MF_00135">
    <property type="entry name" value="PRAI"/>
    <property type="match status" value="1"/>
</dbReference>
<keyword evidence="7 9" id="KW-0057">Aromatic amino acid biosynthesis</keyword>
<dbReference type="CDD" id="cd00405">
    <property type="entry name" value="PRAI"/>
    <property type="match status" value="1"/>
</dbReference>
<evidence type="ECO:0000256" key="7">
    <source>
        <dbReference type="ARBA" id="ARBA00023141"/>
    </source>
</evidence>
<protein>
    <recommendedName>
        <fullName evidence="4 9">N-(5'-phosphoribosyl)anthranilate isomerase</fullName>
        <shortName evidence="9">PRAI</shortName>
        <ecNumber evidence="3 9">5.3.1.24</ecNumber>
    </recommendedName>
</protein>
<sequence>MFVKICGLSTARDVAAAVGAGADAVGFVLTESPRRVSPEVVRGLVEEVPDGVLTVAVFREEPSAEVRRAALAAGVGAVQLHGGHPASAFAELADLGLTLVRATTAALAAGASVGDFGEDLMILDSPSPGSGEPWNWSDLGANRPSGSWMLAGGLGPGNVAEAVAAARPWGVDVSSGVEVRRGVKSPELIEEFVRRARLAPTG</sequence>
<reference evidence="12" key="1">
    <citation type="journal article" date="2019" name="Int. J. Syst. Evol. Microbiol.">
        <title>The Global Catalogue of Microorganisms (GCM) 10K type strain sequencing project: providing services to taxonomists for standard genome sequencing and annotation.</title>
        <authorList>
            <consortium name="The Broad Institute Genomics Platform"/>
            <consortium name="The Broad Institute Genome Sequencing Center for Infectious Disease"/>
            <person name="Wu L."/>
            <person name="Ma J."/>
        </authorList>
    </citation>
    <scope>NUCLEOTIDE SEQUENCE [LARGE SCALE GENOMIC DNA]</scope>
    <source>
        <strain evidence="12">CGMCC 1.12859</strain>
    </source>
</reference>